<feature type="region of interest" description="Disordered" evidence="1">
    <location>
        <begin position="184"/>
        <end position="206"/>
    </location>
</feature>
<proteinExistence type="evidence at transcript level"/>
<organism evidence="2">
    <name type="scientific">Hordeum vulgare subsp. vulgare</name>
    <name type="common">Domesticated barley</name>
    <dbReference type="NCBI Taxonomy" id="112509"/>
    <lineage>
        <taxon>Eukaryota</taxon>
        <taxon>Viridiplantae</taxon>
        <taxon>Streptophyta</taxon>
        <taxon>Embryophyta</taxon>
        <taxon>Tracheophyta</taxon>
        <taxon>Spermatophyta</taxon>
        <taxon>Magnoliopsida</taxon>
        <taxon>Liliopsida</taxon>
        <taxon>Poales</taxon>
        <taxon>Poaceae</taxon>
        <taxon>BOP clade</taxon>
        <taxon>Pooideae</taxon>
        <taxon>Triticodae</taxon>
        <taxon>Triticeae</taxon>
        <taxon>Hordeinae</taxon>
        <taxon>Hordeum</taxon>
    </lineage>
</organism>
<protein>
    <submittedName>
        <fullName evidence="2">Predicted protein</fullName>
    </submittedName>
</protein>
<evidence type="ECO:0000313" key="2">
    <source>
        <dbReference type="EMBL" id="BAJ96998.1"/>
    </source>
</evidence>
<feature type="compositionally biased region" description="Basic residues" evidence="1">
    <location>
        <begin position="1"/>
        <end position="12"/>
    </location>
</feature>
<feature type="compositionally biased region" description="Gly residues" evidence="1">
    <location>
        <begin position="187"/>
        <end position="198"/>
    </location>
</feature>
<feature type="region of interest" description="Disordered" evidence="1">
    <location>
        <begin position="1"/>
        <end position="114"/>
    </location>
</feature>
<name>F2DPH7_HORVV</name>
<feature type="compositionally biased region" description="Pro residues" evidence="1">
    <location>
        <begin position="13"/>
        <end position="23"/>
    </location>
</feature>
<feature type="compositionally biased region" description="Basic residues" evidence="1">
    <location>
        <begin position="28"/>
        <end position="45"/>
    </location>
</feature>
<evidence type="ECO:0000256" key="1">
    <source>
        <dbReference type="SAM" id="MobiDB-lite"/>
    </source>
</evidence>
<reference evidence="2" key="1">
    <citation type="journal article" date="2011" name="Plant Physiol.">
        <title>Comprehensive sequence analysis of 24,783 barley full-length cDNAs derived from 12 clone libraries.</title>
        <authorList>
            <person name="Matsumoto T."/>
            <person name="Tanaka T."/>
            <person name="Sakai H."/>
            <person name="Amano N."/>
            <person name="Kanamori H."/>
            <person name="Kurita K."/>
            <person name="Kikuta A."/>
            <person name="Kamiya K."/>
            <person name="Yamamoto M."/>
            <person name="Ikawa H."/>
            <person name="Fujii N."/>
            <person name="Hori K."/>
            <person name="Itoh T."/>
            <person name="Sato K."/>
        </authorList>
    </citation>
    <scope>NUCLEOTIDE SEQUENCE</scope>
    <source>
        <tissue evidence="2">Shoot and root</tissue>
    </source>
</reference>
<feature type="non-terminal residue" evidence="2">
    <location>
        <position position="1"/>
    </location>
</feature>
<dbReference type="AlphaFoldDB" id="F2DPH7"/>
<accession>F2DPH7</accession>
<sequence length="264" mass="29593">NQNKRLSSHKPHQPPTFSPPPHPVPKHEHQRGRHRHPRLRRRPRPGRALQGPRGGAFRASGCRPSRGRDDSSAQVPHAVLPAERPRQPVHGVPRLPAEDRGVRAGARGGHRHRHVRRDALRLHRVLPVPRPFRRLPSLPVPHGGERDRRGVPAAVPPLLRRRRAAASNHRPEASLARLRHDHARAADGGGSGGGGHRGPGAQRERARQLGAHLHAVPRLLPAHERRRRGILPLRLHLRAPRHPRRLLYQEALKPALLNRVCVFA</sequence>
<dbReference type="EMBL" id="AK365795">
    <property type="protein sequence ID" value="BAJ96998.1"/>
    <property type="molecule type" value="mRNA"/>
</dbReference>